<dbReference type="InterPro" id="IPR005471">
    <property type="entry name" value="Tscrpt_reg_IclR_N"/>
</dbReference>
<dbReference type="Proteomes" id="UP000494330">
    <property type="component" value="Unassembled WGS sequence"/>
</dbReference>
<evidence type="ECO:0000259" key="5">
    <source>
        <dbReference type="PROSITE" id="PS51077"/>
    </source>
</evidence>
<dbReference type="SUPFAM" id="SSF55781">
    <property type="entry name" value="GAF domain-like"/>
    <property type="match status" value="1"/>
</dbReference>
<keyword evidence="3" id="KW-0804">Transcription</keyword>
<dbReference type="InterPro" id="IPR036388">
    <property type="entry name" value="WH-like_DNA-bd_sf"/>
</dbReference>
<proteinExistence type="predicted"/>
<name>A0A6P2QUU0_9BURK</name>
<dbReference type="PANTHER" id="PTHR30136">
    <property type="entry name" value="HELIX-TURN-HELIX TRANSCRIPTIONAL REGULATOR, ICLR FAMILY"/>
    <property type="match status" value="1"/>
</dbReference>
<dbReference type="InterPro" id="IPR050707">
    <property type="entry name" value="HTH_MetabolicPath_Reg"/>
</dbReference>
<evidence type="ECO:0000313" key="8">
    <source>
        <dbReference type="Proteomes" id="UP000494330"/>
    </source>
</evidence>
<dbReference type="PROSITE" id="PS51077">
    <property type="entry name" value="HTH_ICLR"/>
    <property type="match status" value="1"/>
</dbReference>
<dbReference type="SMART" id="SM00346">
    <property type="entry name" value="HTH_ICLR"/>
    <property type="match status" value="1"/>
</dbReference>
<dbReference type="GO" id="GO:0045892">
    <property type="term" value="P:negative regulation of DNA-templated transcription"/>
    <property type="evidence" value="ECO:0007669"/>
    <property type="project" value="TreeGrafter"/>
</dbReference>
<evidence type="ECO:0000256" key="1">
    <source>
        <dbReference type="ARBA" id="ARBA00023015"/>
    </source>
</evidence>
<evidence type="ECO:0000313" key="7">
    <source>
        <dbReference type="EMBL" id="VWC26718.1"/>
    </source>
</evidence>
<dbReference type="EMBL" id="CABVQD010000030">
    <property type="protein sequence ID" value="VWC26718.1"/>
    <property type="molecule type" value="Genomic_DNA"/>
</dbReference>
<evidence type="ECO:0000256" key="3">
    <source>
        <dbReference type="ARBA" id="ARBA00023163"/>
    </source>
</evidence>
<keyword evidence="8" id="KW-1185">Reference proteome</keyword>
<dbReference type="PROSITE" id="PS51078">
    <property type="entry name" value="ICLR_ED"/>
    <property type="match status" value="1"/>
</dbReference>
<dbReference type="SUPFAM" id="SSF46785">
    <property type="entry name" value="Winged helix' DNA-binding domain"/>
    <property type="match status" value="1"/>
</dbReference>
<dbReference type="Gene3D" id="1.10.10.10">
    <property type="entry name" value="Winged helix-like DNA-binding domain superfamily/Winged helix DNA-binding domain"/>
    <property type="match status" value="1"/>
</dbReference>
<gene>
    <name evidence="7" type="ORF">BPA30113_06039</name>
</gene>
<dbReference type="AlphaFoldDB" id="A0A6P2QUU0"/>
<dbReference type="Gene3D" id="3.30.450.40">
    <property type="match status" value="1"/>
</dbReference>
<evidence type="ECO:0000256" key="2">
    <source>
        <dbReference type="ARBA" id="ARBA00023125"/>
    </source>
</evidence>
<evidence type="ECO:0000259" key="6">
    <source>
        <dbReference type="PROSITE" id="PS51078"/>
    </source>
</evidence>
<dbReference type="Pfam" id="PF09339">
    <property type="entry name" value="HTH_IclR"/>
    <property type="match status" value="1"/>
</dbReference>
<dbReference type="PANTHER" id="PTHR30136:SF33">
    <property type="entry name" value="TRANSCRIPTIONAL REGULATORY PROTEIN"/>
    <property type="match status" value="1"/>
</dbReference>
<accession>A0A6P2QUU0</accession>
<dbReference type="GO" id="GO:0003677">
    <property type="term" value="F:DNA binding"/>
    <property type="evidence" value="ECO:0007669"/>
    <property type="project" value="UniProtKB-KW"/>
</dbReference>
<feature type="domain" description="IclR-ED" evidence="6">
    <location>
        <begin position="109"/>
        <end position="292"/>
    </location>
</feature>
<keyword evidence="1" id="KW-0805">Transcription regulation</keyword>
<dbReference type="InterPro" id="IPR029016">
    <property type="entry name" value="GAF-like_dom_sf"/>
</dbReference>
<feature type="compositionally biased region" description="Basic and acidic residues" evidence="4">
    <location>
        <begin position="27"/>
        <end position="38"/>
    </location>
</feature>
<keyword evidence="2" id="KW-0238">DNA-binding</keyword>
<feature type="region of interest" description="Disordered" evidence="4">
    <location>
        <begin position="1"/>
        <end position="42"/>
    </location>
</feature>
<dbReference type="Pfam" id="PF01614">
    <property type="entry name" value="IclR_C"/>
    <property type="match status" value="1"/>
</dbReference>
<dbReference type="GO" id="GO:0003700">
    <property type="term" value="F:DNA-binding transcription factor activity"/>
    <property type="evidence" value="ECO:0007669"/>
    <property type="project" value="TreeGrafter"/>
</dbReference>
<reference evidence="7 8" key="1">
    <citation type="submission" date="2019-09" db="EMBL/GenBank/DDBJ databases">
        <authorList>
            <person name="Depoorter E."/>
        </authorList>
    </citation>
    <scope>NUCLEOTIDE SEQUENCE [LARGE SCALE GENOMIC DNA]</scope>
    <source>
        <strain evidence="7">LMG 30113</strain>
    </source>
</reference>
<dbReference type="InterPro" id="IPR014757">
    <property type="entry name" value="Tscrpt_reg_IclR_C"/>
</dbReference>
<evidence type="ECO:0000256" key="4">
    <source>
        <dbReference type="SAM" id="MobiDB-lite"/>
    </source>
</evidence>
<sequence>MSPQANRAALPVSGQEDASWHDVPVGDGERPDGERPDGGHASGAMVVPLARSLAILAAFSPHEPWLGNQELVIETGIPAPTVSRMVRSLVALGYLHYSPQRRKYRLAAPVLSLGYAAIAHSNVQLLARLEMQAFANTNDTYVMLGTRDRLDVIVLETCAGKPASVDLKLYAGTRLRIASSPMGWALLAALPELERFYLLGNIERKTGRDWPNLRRRISEGISQVHNVGYCMSLGEWEPDLTILAVPLVVQDHTPLVLACIGRSARLGRARVERELGPRLVAAARHLQEQAVVVD</sequence>
<organism evidence="7 8">
    <name type="scientific">Burkholderia paludis</name>
    <dbReference type="NCBI Taxonomy" id="1506587"/>
    <lineage>
        <taxon>Bacteria</taxon>
        <taxon>Pseudomonadati</taxon>
        <taxon>Pseudomonadota</taxon>
        <taxon>Betaproteobacteria</taxon>
        <taxon>Burkholderiales</taxon>
        <taxon>Burkholderiaceae</taxon>
        <taxon>Burkholderia</taxon>
        <taxon>Burkholderia cepacia complex</taxon>
    </lineage>
</organism>
<dbReference type="RefSeq" id="WP_034199215.1">
    <property type="nucleotide sequence ID" value="NZ_CABVQD010000030.1"/>
</dbReference>
<dbReference type="InterPro" id="IPR036390">
    <property type="entry name" value="WH_DNA-bd_sf"/>
</dbReference>
<feature type="domain" description="HTH iclR-type" evidence="5">
    <location>
        <begin position="46"/>
        <end position="108"/>
    </location>
</feature>
<protein>
    <submittedName>
        <fullName evidence="7">IclR family transcriptional regulator</fullName>
    </submittedName>
</protein>